<gene>
    <name evidence="1" type="ORF">HMPREF9103_00342</name>
</gene>
<keyword evidence="2" id="KW-1185">Reference proteome</keyword>
<name>G9ZKU4_9LACO</name>
<organism evidence="1 2">
    <name type="scientific">Lentilactobacillus parafarraginis F0439</name>
    <dbReference type="NCBI Taxonomy" id="797515"/>
    <lineage>
        <taxon>Bacteria</taxon>
        <taxon>Bacillati</taxon>
        <taxon>Bacillota</taxon>
        <taxon>Bacilli</taxon>
        <taxon>Lactobacillales</taxon>
        <taxon>Lactobacillaceae</taxon>
        <taxon>Lentilactobacillus</taxon>
    </lineage>
</organism>
<reference evidence="1 2" key="1">
    <citation type="submission" date="2011-09" db="EMBL/GenBank/DDBJ databases">
        <authorList>
            <person name="Weinstock G."/>
            <person name="Sodergren E."/>
            <person name="Clifton S."/>
            <person name="Fulton L."/>
            <person name="Fulton B."/>
            <person name="Courtney L."/>
            <person name="Fronick C."/>
            <person name="Harrison M."/>
            <person name="Strong C."/>
            <person name="Farmer C."/>
            <person name="Delahaunty K."/>
            <person name="Markovic C."/>
            <person name="Hall O."/>
            <person name="Minx P."/>
            <person name="Tomlinson C."/>
            <person name="Mitreva M."/>
            <person name="Hou S."/>
            <person name="Chen J."/>
            <person name="Wollam A."/>
            <person name="Pepin K.H."/>
            <person name="Johnson M."/>
            <person name="Bhonagiri V."/>
            <person name="Zhang X."/>
            <person name="Suruliraj S."/>
            <person name="Warren W."/>
            <person name="Chinwalla A."/>
            <person name="Mardis E.R."/>
            <person name="Wilson R.K."/>
        </authorList>
    </citation>
    <scope>NUCLEOTIDE SEQUENCE [LARGE SCALE GENOMIC DNA]</scope>
    <source>
        <strain evidence="1 2">F0439</strain>
    </source>
</reference>
<evidence type="ECO:0000313" key="1">
    <source>
        <dbReference type="EMBL" id="EHM00703.1"/>
    </source>
</evidence>
<dbReference type="Proteomes" id="UP000004625">
    <property type="component" value="Unassembled WGS sequence"/>
</dbReference>
<dbReference type="PATRIC" id="fig|797515.3.peg.314"/>
<comment type="caution">
    <text evidence="1">The sequence shown here is derived from an EMBL/GenBank/DDBJ whole genome shotgun (WGS) entry which is preliminary data.</text>
</comment>
<protein>
    <submittedName>
        <fullName evidence="1">Uncharacterized protein</fullName>
    </submittedName>
</protein>
<dbReference type="AlphaFoldDB" id="G9ZKU4"/>
<proteinExistence type="predicted"/>
<dbReference type="HOGENOM" id="CLU_3253280_0_0_9"/>
<dbReference type="EMBL" id="AGEY01000021">
    <property type="protein sequence ID" value="EHM00703.1"/>
    <property type="molecule type" value="Genomic_DNA"/>
</dbReference>
<sequence>MKYKNLNGPKYLLKAFQTITIYRNTKKRFAKPANHFFRNVKA</sequence>
<evidence type="ECO:0000313" key="2">
    <source>
        <dbReference type="Proteomes" id="UP000004625"/>
    </source>
</evidence>
<accession>G9ZKU4</accession>
<dbReference type="STRING" id="797515.HMPREF9103_00342"/>